<sequence length="867" mass="96746">MSSAPLRVEEKRLESTGDLRDTKNFDHRGTADNGKGFDYRLESDIFANDNNDVDKDGGIELGYLPPDQRPGIPGELLAHLVDPEIDDDTEAGEALRANANVKVGKVGKAARGLNAQSVRRLVKRATLRGNSGNKRGKPPRIPPGITTESSGDFDIEHGDFNEDIDDGQGSLFKVEDLDASIDDVAELASLSSDETSGGGLPAAGRDSHDHQDADSLKLEQRNPDVKSERSSVANGGGIERVSSKQAKEASPGEEAEDIPVEVVAATMETGRKLMGAIDPHNMLQLQRWRRKNRRGNRKTRKSYVKGKVIDGRHELYTLSIAVMLGVRTSIAKTNTIIASTTRANALTAQDFMAEEKYEFAPKGSDITPPHKLSHTFKFKDYAPLAFAYLRRMFGVNEFDFLLSVCGNANFIEFISNAKSGQFFFYSSDGKYMIKTMTNAESKFLRRILPHYFRHCVQNPNTLITKFLGMYRVKLYHLRRNVKFVIMNSVYYTDKSLQIFYDLKGSEIGREAKPGQDVLKDNDLRKILPEQAFSFHPDVRKRVRQQVVSDCSFLSRMQIMDYSMLIGIHHIPPRQGNNRGIHSESGFRASGIKNEPKLPARVSKGQGVDSESAAAASLNGDCKDPSISAPKQGNAESSKGATKEFHEASSKNYEYPLDEDDDCSYLEGSMPSGMKSPSPSGAKIQQHPALVDVELKKEQTIEQIYWPFHRFYDINGLRRMQPRQAADEKGDQLAKAWKIPDFMPPLSNRKDGGLMMDTSGIGGPGIFHGPKGDRPHEGKIFFMGIIDILQQYNARKRVETSYRKMENSEGLEPSCVSPDDYADRFITFFDQYSQTARPKNAKNEEKTEIEATIIDKNMVNAVRIDVKE</sequence>
<keyword evidence="5" id="KW-1185">Reference proteome</keyword>
<feature type="compositionally biased region" description="Basic and acidic residues" evidence="2">
    <location>
        <begin position="205"/>
        <end position="229"/>
    </location>
</feature>
<feature type="domain" description="PIPK" evidence="3">
    <location>
        <begin position="316"/>
        <end position="832"/>
    </location>
</feature>
<gene>
    <name evidence="4" type="ORF">CYCCA115_LOCUS6743</name>
</gene>
<organism evidence="4 5">
    <name type="scientific">Cylindrotheca closterium</name>
    <dbReference type="NCBI Taxonomy" id="2856"/>
    <lineage>
        <taxon>Eukaryota</taxon>
        <taxon>Sar</taxon>
        <taxon>Stramenopiles</taxon>
        <taxon>Ochrophyta</taxon>
        <taxon>Bacillariophyta</taxon>
        <taxon>Bacillariophyceae</taxon>
        <taxon>Bacillariophycidae</taxon>
        <taxon>Bacillariales</taxon>
        <taxon>Bacillariaceae</taxon>
        <taxon>Cylindrotheca</taxon>
    </lineage>
</organism>
<feature type="region of interest" description="Disordered" evidence="2">
    <location>
        <begin position="125"/>
        <end position="167"/>
    </location>
</feature>
<dbReference type="EMBL" id="CAKOGP040000846">
    <property type="protein sequence ID" value="CAJ1939797.1"/>
    <property type="molecule type" value="Genomic_DNA"/>
</dbReference>
<dbReference type="CDD" id="cd00139">
    <property type="entry name" value="PIPKc"/>
    <property type="match status" value="1"/>
</dbReference>
<keyword evidence="1" id="KW-0067">ATP-binding</keyword>
<dbReference type="SMART" id="SM00330">
    <property type="entry name" value="PIPKc"/>
    <property type="match status" value="1"/>
</dbReference>
<dbReference type="GO" id="GO:0005524">
    <property type="term" value="F:ATP binding"/>
    <property type="evidence" value="ECO:0007669"/>
    <property type="project" value="UniProtKB-UniRule"/>
</dbReference>
<dbReference type="InterPro" id="IPR027483">
    <property type="entry name" value="PInositol-4-P-4/5-kinase_C_sf"/>
</dbReference>
<dbReference type="GO" id="GO:0016308">
    <property type="term" value="F:1-phosphatidylinositol-4-phosphate 5-kinase activity"/>
    <property type="evidence" value="ECO:0007669"/>
    <property type="project" value="TreeGrafter"/>
</dbReference>
<feature type="compositionally biased region" description="Basic and acidic residues" evidence="2">
    <location>
        <begin position="7"/>
        <end position="35"/>
    </location>
</feature>
<dbReference type="GO" id="GO:0046854">
    <property type="term" value="P:phosphatidylinositol phosphate biosynthetic process"/>
    <property type="evidence" value="ECO:0007669"/>
    <property type="project" value="TreeGrafter"/>
</dbReference>
<evidence type="ECO:0000313" key="5">
    <source>
        <dbReference type="Proteomes" id="UP001295423"/>
    </source>
</evidence>
<name>A0AAD2CWZ8_9STRA</name>
<dbReference type="InterPro" id="IPR027484">
    <property type="entry name" value="PInositol-4-P-5-kinase_N"/>
</dbReference>
<proteinExistence type="predicted"/>
<dbReference type="AlphaFoldDB" id="A0AAD2CWZ8"/>
<dbReference type="Pfam" id="PF01504">
    <property type="entry name" value="PIP5K"/>
    <property type="match status" value="2"/>
</dbReference>
<dbReference type="InterPro" id="IPR002498">
    <property type="entry name" value="PInositol-4-P-4/5-kinase_core"/>
</dbReference>
<evidence type="ECO:0000313" key="4">
    <source>
        <dbReference type="EMBL" id="CAJ1939797.1"/>
    </source>
</evidence>
<evidence type="ECO:0000256" key="1">
    <source>
        <dbReference type="PROSITE-ProRule" id="PRU00781"/>
    </source>
</evidence>
<feature type="region of interest" description="Disordered" evidence="2">
    <location>
        <begin position="190"/>
        <end position="256"/>
    </location>
</feature>
<feature type="compositionally biased region" description="Polar residues" evidence="2">
    <location>
        <begin position="628"/>
        <end position="639"/>
    </location>
</feature>
<dbReference type="Gene3D" id="3.30.810.10">
    <property type="entry name" value="2-Layer Sandwich"/>
    <property type="match status" value="2"/>
</dbReference>
<dbReference type="Gene3D" id="3.30.800.10">
    <property type="entry name" value="Phosphatidylinositol Phosphate Kinase II Beta"/>
    <property type="match status" value="1"/>
</dbReference>
<dbReference type="PROSITE" id="PS51455">
    <property type="entry name" value="PIPK"/>
    <property type="match status" value="1"/>
</dbReference>
<dbReference type="InterPro" id="IPR023610">
    <property type="entry name" value="PInositol-4/5-P-5/4-kinase"/>
</dbReference>
<protein>
    <recommendedName>
        <fullName evidence="3">PIPK domain-containing protein</fullName>
    </recommendedName>
</protein>
<dbReference type="SUPFAM" id="SSF56104">
    <property type="entry name" value="SAICAR synthase-like"/>
    <property type="match status" value="1"/>
</dbReference>
<comment type="caution">
    <text evidence="4">The sequence shown here is derived from an EMBL/GenBank/DDBJ whole genome shotgun (WGS) entry which is preliminary data.</text>
</comment>
<dbReference type="GO" id="GO:0005886">
    <property type="term" value="C:plasma membrane"/>
    <property type="evidence" value="ECO:0007669"/>
    <property type="project" value="TreeGrafter"/>
</dbReference>
<accession>A0AAD2CWZ8</accession>
<keyword evidence="1" id="KW-0418">Kinase</keyword>
<evidence type="ECO:0000256" key="2">
    <source>
        <dbReference type="SAM" id="MobiDB-lite"/>
    </source>
</evidence>
<reference evidence="4" key="1">
    <citation type="submission" date="2023-08" db="EMBL/GenBank/DDBJ databases">
        <authorList>
            <person name="Audoor S."/>
            <person name="Bilcke G."/>
        </authorList>
    </citation>
    <scope>NUCLEOTIDE SEQUENCE</scope>
</reference>
<feature type="region of interest" description="Disordered" evidence="2">
    <location>
        <begin position="575"/>
        <end position="651"/>
    </location>
</feature>
<dbReference type="PANTHER" id="PTHR23086:SF8">
    <property type="entry name" value="PHOSPHATIDYLINOSITOL 5-PHOSPHATE 4-KINASE, ISOFORM A"/>
    <property type="match status" value="1"/>
</dbReference>
<dbReference type="Proteomes" id="UP001295423">
    <property type="component" value="Unassembled WGS sequence"/>
</dbReference>
<dbReference type="PANTHER" id="PTHR23086">
    <property type="entry name" value="PHOSPHATIDYLINOSITOL-4-PHOSPHATE 5-KINASE"/>
    <property type="match status" value="1"/>
</dbReference>
<keyword evidence="1" id="KW-0808">Transferase</keyword>
<keyword evidence="1" id="KW-0547">Nucleotide-binding</keyword>
<evidence type="ECO:0000259" key="3">
    <source>
        <dbReference type="PROSITE" id="PS51455"/>
    </source>
</evidence>
<feature type="region of interest" description="Disordered" evidence="2">
    <location>
        <begin position="1"/>
        <end position="35"/>
    </location>
</feature>